<sequence>MKNLKHVFSIGSILFAYLLPLYGVLFQKWDLFSVIFFFWFEACIIVLFQSAKFSLMQDKNTQLYLLISYFLGFQALFLSLIMNLYFAYSGVYNLNNFAVAFVSYIKQVGLAGIAAFFSYLIRFVSDFIKDRGFQKTTDGQKLSASLELIKASYPDLGALLLSVFVLWTFPSAAHSIFVLIVFIGIKLLVDLLSYLYVNDF</sequence>
<keyword evidence="1" id="KW-1133">Transmembrane helix</keyword>
<dbReference type="Proteomes" id="UP000177905">
    <property type="component" value="Unassembled WGS sequence"/>
</dbReference>
<proteinExistence type="predicted"/>
<name>A0A1F4S6W8_UNCSA</name>
<feature type="transmembrane region" description="Helical" evidence="1">
    <location>
        <begin position="63"/>
        <end position="86"/>
    </location>
</feature>
<comment type="caution">
    <text evidence="2">The sequence shown here is derived from an EMBL/GenBank/DDBJ whole genome shotgun (WGS) entry which is preliminary data.</text>
</comment>
<feature type="transmembrane region" description="Helical" evidence="1">
    <location>
        <begin position="7"/>
        <end position="25"/>
    </location>
</feature>
<keyword evidence="1" id="KW-0812">Transmembrane</keyword>
<evidence type="ECO:0000256" key="1">
    <source>
        <dbReference type="SAM" id="Phobius"/>
    </source>
</evidence>
<gene>
    <name evidence="2" type="ORF">A2290_02905</name>
</gene>
<reference evidence="2 3" key="1">
    <citation type="journal article" date="2016" name="Nat. Commun.">
        <title>Thousands of microbial genomes shed light on interconnected biogeochemical processes in an aquifer system.</title>
        <authorList>
            <person name="Anantharaman K."/>
            <person name="Brown C.T."/>
            <person name="Hug L.A."/>
            <person name="Sharon I."/>
            <person name="Castelle C.J."/>
            <person name="Probst A.J."/>
            <person name="Thomas B.C."/>
            <person name="Singh A."/>
            <person name="Wilkins M.J."/>
            <person name="Karaoz U."/>
            <person name="Brodie E.L."/>
            <person name="Williams K.H."/>
            <person name="Hubbard S.S."/>
            <person name="Banfield J.F."/>
        </authorList>
    </citation>
    <scope>NUCLEOTIDE SEQUENCE [LARGE SCALE GENOMIC DNA]</scope>
</reference>
<evidence type="ECO:0000313" key="3">
    <source>
        <dbReference type="Proteomes" id="UP000177905"/>
    </source>
</evidence>
<protein>
    <submittedName>
        <fullName evidence="2">Uncharacterized protein</fullName>
    </submittedName>
</protein>
<dbReference type="AlphaFoldDB" id="A0A1F4S6W8"/>
<keyword evidence="1" id="KW-0472">Membrane</keyword>
<dbReference type="Pfam" id="PF20108">
    <property type="entry name" value="DUF6498"/>
    <property type="match status" value="1"/>
</dbReference>
<dbReference type="EMBL" id="MEUA01000012">
    <property type="protein sequence ID" value="OGC16185.1"/>
    <property type="molecule type" value="Genomic_DNA"/>
</dbReference>
<organism evidence="2 3">
    <name type="scientific">candidate division WOR-1 bacterium RIFOXYB2_FULL_36_35</name>
    <dbReference type="NCBI Taxonomy" id="1802578"/>
    <lineage>
        <taxon>Bacteria</taxon>
        <taxon>Bacillati</taxon>
        <taxon>Saganbacteria</taxon>
    </lineage>
</organism>
<feature type="transmembrane region" description="Helical" evidence="1">
    <location>
        <begin position="98"/>
        <end position="121"/>
    </location>
</feature>
<accession>A0A1F4S6W8</accession>
<feature type="transmembrane region" description="Helical" evidence="1">
    <location>
        <begin position="31"/>
        <end position="51"/>
    </location>
</feature>
<dbReference type="InterPro" id="IPR045466">
    <property type="entry name" value="DUF6498"/>
</dbReference>
<evidence type="ECO:0000313" key="2">
    <source>
        <dbReference type="EMBL" id="OGC16185.1"/>
    </source>
</evidence>